<feature type="region of interest" description="Disordered" evidence="2">
    <location>
        <begin position="380"/>
        <end position="417"/>
    </location>
</feature>
<dbReference type="STRING" id="105231.A0A1Y1IH92"/>
<comment type="caution">
    <text evidence="1">Lacks conserved residue(s) required for the propagation of feature annotation.</text>
</comment>
<feature type="domain" description="EGF-like" evidence="5">
    <location>
        <begin position="103"/>
        <end position="142"/>
    </location>
</feature>
<organism evidence="6 7">
    <name type="scientific">Klebsormidium nitens</name>
    <name type="common">Green alga</name>
    <name type="synonym">Ulothrix nitens</name>
    <dbReference type="NCBI Taxonomy" id="105231"/>
    <lineage>
        <taxon>Eukaryota</taxon>
        <taxon>Viridiplantae</taxon>
        <taxon>Streptophyta</taxon>
        <taxon>Klebsormidiophyceae</taxon>
        <taxon>Klebsormidiales</taxon>
        <taxon>Klebsormidiaceae</taxon>
        <taxon>Klebsormidium</taxon>
    </lineage>
</organism>
<proteinExistence type="predicted"/>
<reference evidence="6 7" key="1">
    <citation type="journal article" date="2014" name="Nat. Commun.">
        <title>Klebsormidium flaccidum genome reveals primary factors for plant terrestrial adaptation.</title>
        <authorList>
            <person name="Hori K."/>
            <person name="Maruyama F."/>
            <person name="Fujisawa T."/>
            <person name="Togashi T."/>
            <person name="Yamamoto N."/>
            <person name="Seo M."/>
            <person name="Sato S."/>
            <person name="Yamada T."/>
            <person name="Mori H."/>
            <person name="Tajima N."/>
            <person name="Moriyama T."/>
            <person name="Ikeuchi M."/>
            <person name="Watanabe M."/>
            <person name="Wada H."/>
            <person name="Kobayashi K."/>
            <person name="Saito M."/>
            <person name="Masuda T."/>
            <person name="Sasaki-Sekimoto Y."/>
            <person name="Mashiguchi K."/>
            <person name="Awai K."/>
            <person name="Shimojima M."/>
            <person name="Masuda S."/>
            <person name="Iwai M."/>
            <person name="Nobusawa T."/>
            <person name="Narise T."/>
            <person name="Kondo S."/>
            <person name="Saito H."/>
            <person name="Sato R."/>
            <person name="Murakawa M."/>
            <person name="Ihara Y."/>
            <person name="Oshima-Yamada Y."/>
            <person name="Ohtaka K."/>
            <person name="Satoh M."/>
            <person name="Sonobe K."/>
            <person name="Ishii M."/>
            <person name="Ohtani R."/>
            <person name="Kanamori-Sato M."/>
            <person name="Honoki R."/>
            <person name="Miyazaki D."/>
            <person name="Mochizuki H."/>
            <person name="Umetsu J."/>
            <person name="Higashi K."/>
            <person name="Shibata D."/>
            <person name="Kamiya Y."/>
            <person name="Sato N."/>
            <person name="Nakamura Y."/>
            <person name="Tabata S."/>
            <person name="Ida S."/>
            <person name="Kurokawa K."/>
            <person name="Ohta H."/>
        </authorList>
    </citation>
    <scope>NUCLEOTIDE SEQUENCE [LARGE SCALE GENOMIC DNA]</scope>
    <source>
        <strain evidence="6 7">NIES-2285</strain>
    </source>
</reference>
<feature type="chain" id="PRO_5013231376" description="EGF-like domain-containing protein" evidence="4">
    <location>
        <begin position="21"/>
        <end position="417"/>
    </location>
</feature>
<evidence type="ECO:0000313" key="6">
    <source>
        <dbReference type="EMBL" id="GAQ90043.1"/>
    </source>
</evidence>
<evidence type="ECO:0000256" key="1">
    <source>
        <dbReference type="PROSITE-ProRule" id="PRU00076"/>
    </source>
</evidence>
<dbReference type="AlphaFoldDB" id="A0A1Y1IH92"/>
<dbReference type="InterPro" id="IPR000742">
    <property type="entry name" value="EGF"/>
</dbReference>
<feature type="compositionally biased region" description="Basic and acidic residues" evidence="2">
    <location>
        <begin position="408"/>
        <end position="417"/>
    </location>
</feature>
<dbReference type="InterPro" id="IPR011641">
    <property type="entry name" value="Tyr-kin_ephrin_A/B_rcpt-like"/>
</dbReference>
<feature type="domain" description="EGF-like" evidence="5">
    <location>
        <begin position="168"/>
        <end position="202"/>
    </location>
</feature>
<gene>
    <name evidence="6" type="ORF">KFL_005920070</name>
</gene>
<keyword evidence="3" id="KW-1133">Transmembrane helix</keyword>
<dbReference type="OMA" id="RNCEAGF"/>
<dbReference type="PROSITE" id="PS01186">
    <property type="entry name" value="EGF_2"/>
    <property type="match status" value="1"/>
</dbReference>
<accession>A0A1Y1IH92</accession>
<keyword evidence="4" id="KW-0732">Signal</keyword>
<dbReference type="EMBL" id="DF237541">
    <property type="protein sequence ID" value="GAQ90043.1"/>
    <property type="molecule type" value="Genomic_DNA"/>
</dbReference>
<feature type="compositionally biased region" description="Low complexity" evidence="2">
    <location>
        <begin position="389"/>
        <end position="405"/>
    </location>
</feature>
<dbReference type="Proteomes" id="UP000054558">
    <property type="component" value="Unassembled WGS sequence"/>
</dbReference>
<name>A0A1Y1IH92_KLENI</name>
<feature type="disulfide bond" evidence="1">
    <location>
        <begin position="132"/>
        <end position="141"/>
    </location>
</feature>
<evidence type="ECO:0000313" key="7">
    <source>
        <dbReference type="Proteomes" id="UP000054558"/>
    </source>
</evidence>
<keyword evidence="3" id="KW-0472">Membrane</keyword>
<sequence>MAALRFSLLLLLASVGFVASSQHRHLLDTCGEGQEPNSKGVCTTCKEGYVRTSASPLVCSKCPCVSLGSCQVNPTTSEAFCMCPQSYHGVTTAAGTLCQQCPGYNSTSRAECGGHGTCLFNDPVGTSPACSCAPGWTGIDCSQCALGHTGADCQQCATGFVSVNGECAGCPGYCSGGQGTCQIVGGNATCQCGTGWSGSQCERPDTANGYFLVYDGNGDLVNGTVSNGPQYCSVAADCGFNAACVDGFCQCSAGFTTAGAWYHAGSVGIKCSACPLGSYRGDVSTLPCTSCPYDRSTTATPGAISADQCIACSNDQMVCASGTTFDPATCLCEAGSASTAGLNVGSKVAIGLLVPVGFLLLLGAGSVYVVRMRQERLQRQGSIPPGAPAPEGHAAASAPPALAAAMSDAERRENDSM</sequence>
<keyword evidence="3" id="KW-0812">Transmembrane</keyword>
<dbReference type="Pfam" id="PF07699">
    <property type="entry name" value="Ephrin_rec_like"/>
    <property type="match status" value="1"/>
</dbReference>
<dbReference type="SMART" id="SM00181">
    <property type="entry name" value="EGF"/>
    <property type="match status" value="4"/>
</dbReference>
<evidence type="ECO:0000256" key="3">
    <source>
        <dbReference type="SAM" id="Phobius"/>
    </source>
</evidence>
<evidence type="ECO:0000259" key="5">
    <source>
        <dbReference type="PROSITE" id="PS50026"/>
    </source>
</evidence>
<dbReference type="OrthoDB" id="430340at2759"/>
<evidence type="ECO:0000256" key="2">
    <source>
        <dbReference type="SAM" id="MobiDB-lite"/>
    </source>
</evidence>
<dbReference type="Pfam" id="PF23106">
    <property type="entry name" value="EGF_Teneurin"/>
    <property type="match status" value="1"/>
</dbReference>
<keyword evidence="1" id="KW-0245">EGF-like domain</keyword>
<protein>
    <recommendedName>
        <fullName evidence="5">EGF-like domain-containing protein</fullName>
    </recommendedName>
</protein>
<feature type="signal peptide" evidence="4">
    <location>
        <begin position="1"/>
        <end position="20"/>
    </location>
</feature>
<feature type="transmembrane region" description="Helical" evidence="3">
    <location>
        <begin position="348"/>
        <end position="370"/>
    </location>
</feature>
<keyword evidence="7" id="KW-1185">Reference proteome</keyword>
<dbReference type="SMART" id="SM01411">
    <property type="entry name" value="Ephrin_rec_like"/>
    <property type="match status" value="1"/>
</dbReference>
<dbReference type="PROSITE" id="PS00022">
    <property type="entry name" value="EGF_1"/>
    <property type="match status" value="2"/>
</dbReference>
<evidence type="ECO:0000256" key="4">
    <source>
        <dbReference type="SAM" id="SignalP"/>
    </source>
</evidence>
<dbReference type="PROSITE" id="PS50026">
    <property type="entry name" value="EGF_3"/>
    <property type="match status" value="2"/>
</dbReference>
<feature type="disulfide bond" evidence="1">
    <location>
        <begin position="192"/>
        <end position="201"/>
    </location>
</feature>
<keyword evidence="1" id="KW-1015">Disulfide bond</keyword>